<accession>A0ABX8TD43</accession>
<protein>
    <recommendedName>
        <fullName evidence="4">Lipoprotein</fullName>
    </recommendedName>
</protein>
<proteinExistence type="predicted"/>
<feature type="signal peptide" evidence="1">
    <location>
        <begin position="1"/>
        <end position="20"/>
    </location>
</feature>
<dbReference type="Proteomes" id="UP000824334">
    <property type="component" value="Chromosome"/>
</dbReference>
<gene>
    <name evidence="2" type="ORF">KWG56_10725</name>
</gene>
<evidence type="ECO:0000313" key="2">
    <source>
        <dbReference type="EMBL" id="QYC09106.1"/>
    </source>
</evidence>
<reference evidence="2 3" key="1">
    <citation type="submission" date="2021-07" db="EMBL/GenBank/DDBJ databases">
        <title>Isolation and characterization of bacteria from a gold mining with a capacity of golden bioaccumulation.</title>
        <authorList>
            <person name="Yang X.J."/>
        </authorList>
    </citation>
    <scope>NUCLEOTIDE SEQUENCE [LARGE SCALE GENOMIC DNA]</scope>
    <source>
        <strain evidence="2 3">Au29</strain>
    </source>
</reference>
<organism evidence="2 3">
    <name type="scientific">Brevundimonas nasdae</name>
    <dbReference type="NCBI Taxonomy" id="172043"/>
    <lineage>
        <taxon>Bacteria</taxon>
        <taxon>Pseudomonadati</taxon>
        <taxon>Pseudomonadota</taxon>
        <taxon>Alphaproteobacteria</taxon>
        <taxon>Caulobacterales</taxon>
        <taxon>Caulobacteraceae</taxon>
        <taxon>Brevundimonas</taxon>
    </lineage>
</organism>
<evidence type="ECO:0008006" key="4">
    <source>
        <dbReference type="Google" id="ProtNLM"/>
    </source>
</evidence>
<keyword evidence="3" id="KW-1185">Reference proteome</keyword>
<name>A0ABX8TD43_9CAUL</name>
<evidence type="ECO:0000256" key="1">
    <source>
        <dbReference type="SAM" id="SignalP"/>
    </source>
</evidence>
<keyword evidence="1" id="KW-0732">Signal</keyword>
<feature type="chain" id="PRO_5046602481" description="Lipoprotein" evidence="1">
    <location>
        <begin position="21"/>
        <end position="127"/>
    </location>
</feature>
<dbReference type="PROSITE" id="PS51257">
    <property type="entry name" value="PROKAR_LIPOPROTEIN"/>
    <property type="match status" value="1"/>
</dbReference>
<evidence type="ECO:0000313" key="3">
    <source>
        <dbReference type="Proteomes" id="UP000824334"/>
    </source>
</evidence>
<dbReference type="EMBL" id="CP080034">
    <property type="protein sequence ID" value="QYC09106.1"/>
    <property type="molecule type" value="Genomic_DNA"/>
</dbReference>
<sequence>MMRGLKVLALAGLLAPALSACVIYDSTASDNVRVNVTRNDAPSAETIRGARIDDGALVVLVSSNGCTTQADFEVSVADNRQAEVTVRRIKEDICRSLVAVPDVELRWTYADLGIEAGSPVRIINPLK</sequence>